<keyword evidence="10" id="KW-0378">Hydrolase</keyword>
<organism evidence="10 11">
    <name type="scientific">Gracilibacillus halotolerans</name>
    <dbReference type="NCBI Taxonomy" id="74386"/>
    <lineage>
        <taxon>Bacteria</taxon>
        <taxon>Bacillati</taxon>
        <taxon>Bacillota</taxon>
        <taxon>Bacilli</taxon>
        <taxon>Bacillales</taxon>
        <taxon>Bacillaceae</taxon>
        <taxon>Gracilibacillus</taxon>
    </lineage>
</organism>
<dbReference type="InterPro" id="IPR003593">
    <property type="entry name" value="AAA+_ATPase"/>
</dbReference>
<dbReference type="Proteomes" id="UP000572212">
    <property type="component" value="Unassembled WGS sequence"/>
</dbReference>
<dbReference type="InterPro" id="IPR017871">
    <property type="entry name" value="ABC_transporter-like_CS"/>
</dbReference>
<dbReference type="Gene3D" id="3.40.50.300">
    <property type="entry name" value="P-loop containing nucleotide triphosphate hydrolases"/>
    <property type="match status" value="2"/>
</dbReference>
<dbReference type="PANTHER" id="PTHR43553">
    <property type="entry name" value="HEAVY METAL TRANSPORTER"/>
    <property type="match status" value="1"/>
</dbReference>
<keyword evidence="5" id="KW-0547">Nucleotide-binding</keyword>
<proteinExistence type="inferred from homology"/>
<dbReference type="CDD" id="cd03225">
    <property type="entry name" value="ABC_cobalt_CbiO_domain1"/>
    <property type="match status" value="2"/>
</dbReference>
<dbReference type="GO" id="GO:0005524">
    <property type="term" value="F:ATP binding"/>
    <property type="evidence" value="ECO:0007669"/>
    <property type="project" value="UniProtKB-KW"/>
</dbReference>
<dbReference type="Pfam" id="PF00005">
    <property type="entry name" value="ABC_tran"/>
    <property type="match status" value="2"/>
</dbReference>
<evidence type="ECO:0000313" key="10">
    <source>
        <dbReference type="EMBL" id="MBB6512435.1"/>
    </source>
</evidence>
<dbReference type="PROSITE" id="PS50893">
    <property type="entry name" value="ABC_TRANSPORTER_2"/>
    <property type="match status" value="2"/>
</dbReference>
<reference evidence="10 11" key="1">
    <citation type="submission" date="2020-08" db="EMBL/GenBank/DDBJ databases">
        <title>Genomic Encyclopedia of Type Strains, Phase IV (KMG-IV): sequencing the most valuable type-strain genomes for metagenomic binning, comparative biology and taxonomic classification.</title>
        <authorList>
            <person name="Goeker M."/>
        </authorList>
    </citation>
    <scope>NUCLEOTIDE SEQUENCE [LARGE SCALE GENOMIC DNA]</scope>
    <source>
        <strain evidence="10 11">DSM 11805</strain>
    </source>
</reference>
<dbReference type="InterPro" id="IPR015856">
    <property type="entry name" value="ABC_transpr_CbiO/EcfA_su"/>
</dbReference>
<evidence type="ECO:0000256" key="2">
    <source>
        <dbReference type="ARBA" id="ARBA00005417"/>
    </source>
</evidence>
<evidence type="ECO:0000313" key="11">
    <source>
        <dbReference type="Proteomes" id="UP000572212"/>
    </source>
</evidence>
<keyword evidence="4" id="KW-1003">Cell membrane</keyword>
<dbReference type="GO" id="GO:0016887">
    <property type="term" value="F:ATP hydrolysis activity"/>
    <property type="evidence" value="ECO:0007669"/>
    <property type="project" value="InterPro"/>
</dbReference>
<evidence type="ECO:0000259" key="9">
    <source>
        <dbReference type="PROSITE" id="PS50893"/>
    </source>
</evidence>
<dbReference type="PANTHER" id="PTHR43553:SF24">
    <property type="entry name" value="ENERGY-COUPLING FACTOR TRANSPORTER ATP-BINDING PROTEIN ECFA1"/>
    <property type="match status" value="1"/>
</dbReference>
<dbReference type="AlphaFoldDB" id="A0A841RMP4"/>
<keyword evidence="3" id="KW-0813">Transport</keyword>
<dbReference type="PROSITE" id="PS00211">
    <property type="entry name" value="ABC_TRANSPORTER_1"/>
    <property type="match status" value="1"/>
</dbReference>
<evidence type="ECO:0000256" key="5">
    <source>
        <dbReference type="ARBA" id="ARBA00022741"/>
    </source>
</evidence>
<evidence type="ECO:0000256" key="8">
    <source>
        <dbReference type="ARBA" id="ARBA00023136"/>
    </source>
</evidence>
<evidence type="ECO:0000256" key="6">
    <source>
        <dbReference type="ARBA" id="ARBA00022840"/>
    </source>
</evidence>
<keyword evidence="6 10" id="KW-0067">ATP-binding</keyword>
<feature type="domain" description="ABC transporter" evidence="9">
    <location>
        <begin position="258"/>
        <end position="484"/>
    </location>
</feature>
<dbReference type="GO" id="GO:0043190">
    <property type="term" value="C:ATP-binding cassette (ABC) transporter complex"/>
    <property type="evidence" value="ECO:0007669"/>
    <property type="project" value="TreeGrafter"/>
</dbReference>
<comment type="caution">
    <text evidence="10">The sequence shown here is derived from an EMBL/GenBank/DDBJ whole genome shotgun (WGS) entry which is preliminary data.</text>
</comment>
<dbReference type="InterPro" id="IPR050095">
    <property type="entry name" value="ECF_ABC_transporter_ATP-bd"/>
</dbReference>
<keyword evidence="7" id="KW-1278">Translocase</keyword>
<accession>A0A841RMP4</accession>
<keyword evidence="11" id="KW-1185">Reference proteome</keyword>
<dbReference type="EC" id="3.6.3.-" evidence="10"/>
<dbReference type="GO" id="GO:0042626">
    <property type="term" value="F:ATPase-coupled transmembrane transporter activity"/>
    <property type="evidence" value="ECO:0007669"/>
    <property type="project" value="TreeGrafter"/>
</dbReference>
<evidence type="ECO:0000256" key="3">
    <source>
        <dbReference type="ARBA" id="ARBA00022448"/>
    </source>
</evidence>
<evidence type="ECO:0000256" key="4">
    <source>
        <dbReference type="ARBA" id="ARBA00022475"/>
    </source>
</evidence>
<feature type="domain" description="ABC transporter" evidence="9">
    <location>
        <begin position="6"/>
        <end position="234"/>
    </location>
</feature>
<dbReference type="InterPro" id="IPR003439">
    <property type="entry name" value="ABC_transporter-like_ATP-bd"/>
</dbReference>
<evidence type="ECO:0000256" key="1">
    <source>
        <dbReference type="ARBA" id="ARBA00004202"/>
    </source>
</evidence>
<name>A0A841RMP4_9BACI</name>
<dbReference type="RefSeq" id="WP_184245662.1">
    <property type="nucleotide sequence ID" value="NZ_BAAACU010000058.1"/>
</dbReference>
<comment type="similarity">
    <text evidence="2">Belongs to the ABC transporter superfamily.</text>
</comment>
<sequence length="485" mass="55426">MTDPIVTMEQMRVKYPGSKELLFQDLSLTIHKGEKVLILGPSGAGKSTLLKIMAGIIPKLEEIPMKYKNYQLSASSGFVFQEPDTQFCMPYVDEELAFVQENMQVTREKMIEQIPLLLEKVGLSFPNPHVKIDHLSGGMKQRLAIASVLAHEPEVLFLDEPTAMLDPAGTEDVWKTIRDIAQNKTVIIVEHKVDLIIDYVDRIIMLNEEGTIIADGKPEELLNEKKYLFQKYGIWYPGVWKDYCKPIKNTEILKDKEVMLNHVSVYKSEKSILQLDNVEVYKGEWIAVTGPNGAGKSTLLEAIMQLVKIKGDISYPLLPSKRLFYDYFGYVFQNPEWQFIKDTVHDDLEFSLRNNQDHERNNERIEKFLKYFRLGDQKNQHPFQLSTGQKKRLSIATASIIEPNVLVLDEPTFGLDARNTFSMLGFLLDLQKKGTTIIMVTHEQAIIDNFATTEWIVNNGKIVKVHSLIEPNTKNIEDVAYGLTN</sequence>
<dbReference type="EMBL" id="JACHON010000003">
    <property type="protein sequence ID" value="MBB6512435.1"/>
    <property type="molecule type" value="Genomic_DNA"/>
</dbReference>
<dbReference type="SMART" id="SM00382">
    <property type="entry name" value="AAA"/>
    <property type="match status" value="2"/>
</dbReference>
<dbReference type="InterPro" id="IPR027417">
    <property type="entry name" value="P-loop_NTPase"/>
</dbReference>
<evidence type="ECO:0000256" key="7">
    <source>
        <dbReference type="ARBA" id="ARBA00022967"/>
    </source>
</evidence>
<comment type="subcellular location">
    <subcellularLocation>
        <location evidence="1">Cell membrane</location>
        <topology evidence="1">Peripheral membrane protein</topology>
    </subcellularLocation>
</comment>
<dbReference type="SUPFAM" id="SSF52540">
    <property type="entry name" value="P-loop containing nucleoside triphosphate hydrolases"/>
    <property type="match status" value="2"/>
</dbReference>
<keyword evidence="8" id="KW-0472">Membrane</keyword>
<protein>
    <submittedName>
        <fullName evidence="10">Energy-coupling factor transport system ATP-binding protein</fullName>
        <ecNumber evidence="10">3.6.3.-</ecNumber>
    </submittedName>
</protein>
<gene>
    <name evidence="10" type="ORF">GGQ92_001218</name>
</gene>